<dbReference type="GO" id="GO:0015934">
    <property type="term" value="C:large ribosomal subunit"/>
    <property type="evidence" value="ECO:0007669"/>
    <property type="project" value="InterPro"/>
</dbReference>
<dbReference type="GO" id="GO:0006412">
    <property type="term" value="P:translation"/>
    <property type="evidence" value="ECO:0007669"/>
    <property type="project" value="UniProtKB-UniRule"/>
</dbReference>
<evidence type="ECO:0000313" key="7">
    <source>
        <dbReference type="Proteomes" id="UP000518887"/>
    </source>
</evidence>
<evidence type="ECO:0000256" key="1">
    <source>
        <dbReference type="ARBA" id="ARBA00008560"/>
    </source>
</evidence>
<dbReference type="Proteomes" id="UP000518887">
    <property type="component" value="Unassembled WGS sequence"/>
</dbReference>
<dbReference type="RefSeq" id="WP_184657207.1">
    <property type="nucleotide sequence ID" value="NZ_CP031518.1"/>
</dbReference>
<dbReference type="AlphaFoldDB" id="A0A7W8G7I8"/>
<dbReference type="GO" id="GO:0003735">
    <property type="term" value="F:structural constituent of ribosome"/>
    <property type="evidence" value="ECO:0007669"/>
    <property type="project" value="InterPro"/>
</dbReference>
<reference evidence="6 7" key="1">
    <citation type="submission" date="2020-08" db="EMBL/GenBank/DDBJ databases">
        <title>Genomic Encyclopedia of Type Strains, Phase IV (KMG-IV): sequencing the most valuable type-strain genomes for metagenomic binning, comparative biology and taxonomic classification.</title>
        <authorList>
            <person name="Goeker M."/>
        </authorList>
    </citation>
    <scope>NUCLEOTIDE SEQUENCE [LARGE SCALE GENOMIC DNA]</scope>
    <source>
        <strain evidence="6 7">DSM 103462</strain>
    </source>
</reference>
<dbReference type="HAMAP" id="MF_00340">
    <property type="entry name" value="Ribosomal_bL32"/>
    <property type="match status" value="1"/>
</dbReference>
<dbReference type="Pfam" id="PF01783">
    <property type="entry name" value="Ribosomal_L32p"/>
    <property type="match status" value="1"/>
</dbReference>
<keyword evidence="7" id="KW-1185">Reference proteome</keyword>
<accession>A0A7W8G7I8</accession>
<gene>
    <name evidence="5" type="primary">rpmF</name>
    <name evidence="6" type="ORF">HNP76_000523</name>
</gene>
<dbReference type="SUPFAM" id="SSF57829">
    <property type="entry name" value="Zn-binding ribosomal proteins"/>
    <property type="match status" value="1"/>
</dbReference>
<keyword evidence="3 5" id="KW-0687">Ribonucleoprotein</keyword>
<comment type="similarity">
    <text evidence="1 5">Belongs to the bacterial ribosomal protein bL32 family.</text>
</comment>
<dbReference type="NCBIfam" id="TIGR01031">
    <property type="entry name" value="rpmF_bact"/>
    <property type="match status" value="1"/>
</dbReference>
<dbReference type="InterPro" id="IPR011332">
    <property type="entry name" value="Ribosomal_zn-bd"/>
</dbReference>
<dbReference type="EMBL" id="JACHFQ010000002">
    <property type="protein sequence ID" value="MBB5225179.1"/>
    <property type="molecule type" value="Genomic_DNA"/>
</dbReference>
<evidence type="ECO:0000256" key="3">
    <source>
        <dbReference type="ARBA" id="ARBA00023274"/>
    </source>
</evidence>
<evidence type="ECO:0000256" key="5">
    <source>
        <dbReference type="HAMAP-Rule" id="MF_00340"/>
    </source>
</evidence>
<evidence type="ECO:0000256" key="2">
    <source>
        <dbReference type="ARBA" id="ARBA00022980"/>
    </source>
</evidence>
<dbReference type="PANTHER" id="PTHR35534">
    <property type="entry name" value="50S RIBOSOMAL PROTEIN L32"/>
    <property type="match status" value="1"/>
</dbReference>
<protein>
    <recommendedName>
        <fullName evidence="4 5">Large ribosomal subunit protein bL32</fullName>
    </recommendedName>
</protein>
<name>A0A7W8G7I8_9SPIR</name>
<keyword evidence="2 5" id="KW-0689">Ribosomal protein</keyword>
<evidence type="ECO:0000313" key="6">
    <source>
        <dbReference type="EMBL" id="MBB5225179.1"/>
    </source>
</evidence>
<organism evidence="6 7">
    <name type="scientific">Treponema ruminis</name>
    <dbReference type="NCBI Taxonomy" id="744515"/>
    <lineage>
        <taxon>Bacteria</taxon>
        <taxon>Pseudomonadati</taxon>
        <taxon>Spirochaetota</taxon>
        <taxon>Spirochaetia</taxon>
        <taxon>Spirochaetales</taxon>
        <taxon>Treponemataceae</taxon>
        <taxon>Treponema</taxon>
    </lineage>
</organism>
<dbReference type="InterPro" id="IPR044957">
    <property type="entry name" value="Ribosomal_bL32_bact"/>
</dbReference>
<dbReference type="InterPro" id="IPR002677">
    <property type="entry name" value="Ribosomal_bL32"/>
</dbReference>
<evidence type="ECO:0000256" key="4">
    <source>
        <dbReference type="ARBA" id="ARBA00035178"/>
    </source>
</evidence>
<comment type="caution">
    <text evidence="6">The sequence shown here is derived from an EMBL/GenBank/DDBJ whole genome shotgun (WGS) entry which is preliminary data.</text>
</comment>
<dbReference type="PANTHER" id="PTHR35534:SF1">
    <property type="entry name" value="LARGE RIBOSOMAL SUBUNIT PROTEIN BL32"/>
    <property type="match status" value="1"/>
</dbReference>
<sequence length="62" mass="6871">MAVPRAKTSKARTRRRRGVNMHLEAPQLVACGNCGNLVMPHHVCPKCGFYRGRQVITPEVNG</sequence>
<proteinExistence type="inferred from homology"/>